<dbReference type="SUPFAM" id="SSF51735">
    <property type="entry name" value="NAD(P)-binding Rossmann-fold domains"/>
    <property type="match status" value="1"/>
</dbReference>
<reference evidence="1" key="1">
    <citation type="journal article" date="2017" name="Nature">
        <title>The sunflower genome provides insights into oil metabolism, flowering and Asterid evolution.</title>
        <authorList>
            <person name="Badouin H."/>
            <person name="Gouzy J."/>
            <person name="Grassa C.J."/>
            <person name="Murat F."/>
            <person name="Staton S.E."/>
            <person name="Cottret L."/>
            <person name="Lelandais-Briere C."/>
            <person name="Owens G.L."/>
            <person name="Carrere S."/>
            <person name="Mayjonade B."/>
            <person name="Legrand L."/>
            <person name="Gill N."/>
            <person name="Kane N.C."/>
            <person name="Bowers J.E."/>
            <person name="Hubner S."/>
            <person name="Bellec A."/>
            <person name="Berard A."/>
            <person name="Berges H."/>
            <person name="Blanchet N."/>
            <person name="Boniface M.C."/>
            <person name="Brunel D."/>
            <person name="Catrice O."/>
            <person name="Chaidir N."/>
            <person name="Claudel C."/>
            <person name="Donnadieu C."/>
            <person name="Faraut T."/>
            <person name="Fievet G."/>
            <person name="Helmstetter N."/>
            <person name="King M."/>
            <person name="Knapp S.J."/>
            <person name="Lai Z."/>
            <person name="Le Paslier M.C."/>
            <person name="Lippi Y."/>
            <person name="Lorenzon L."/>
            <person name="Mandel J.R."/>
            <person name="Marage G."/>
            <person name="Marchand G."/>
            <person name="Marquand E."/>
            <person name="Bret-Mestries E."/>
            <person name="Morien E."/>
            <person name="Nambeesan S."/>
            <person name="Nguyen T."/>
            <person name="Pegot-Espagnet P."/>
            <person name="Pouilly N."/>
            <person name="Raftis F."/>
            <person name="Sallet E."/>
            <person name="Schiex T."/>
            <person name="Thomas J."/>
            <person name="Vandecasteele C."/>
            <person name="Vares D."/>
            <person name="Vear F."/>
            <person name="Vautrin S."/>
            <person name="Crespi M."/>
            <person name="Mangin B."/>
            <person name="Burke J.M."/>
            <person name="Salse J."/>
            <person name="Munos S."/>
            <person name="Vincourt P."/>
            <person name="Rieseberg L.H."/>
            <person name="Langlade N.B."/>
        </authorList>
    </citation>
    <scope>NUCLEOTIDE SEQUENCE</scope>
    <source>
        <tissue evidence="1">Leaves</tissue>
    </source>
</reference>
<comment type="caution">
    <text evidence="1">The sequence shown here is derived from an EMBL/GenBank/DDBJ whole genome shotgun (WGS) entry which is preliminary data.</text>
</comment>
<evidence type="ECO:0000313" key="1">
    <source>
        <dbReference type="EMBL" id="KAF5775861.1"/>
    </source>
</evidence>
<sequence>MCKLFNMDPDSSIKFVENRPFNDQRYFLDDEKLKSLSRSERTVWEEGLKKTIEWYTSNPNWWGDVSGALLPHPRMLMMPGGVDRLVDGPENADFDSAADVAINTSQMGVQIVSLNWRNFNAATGLYVLLHKTKLLTLPSTLFV</sequence>
<gene>
    <name evidence="1" type="ORF">HanXRQr2_Chr13g0616791</name>
</gene>
<dbReference type="Proteomes" id="UP000215914">
    <property type="component" value="Unassembled WGS sequence"/>
</dbReference>
<organism evidence="1 2">
    <name type="scientific">Helianthus annuus</name>
    <name type="common">Common sunflower</name>
    <dbReference type="NCBI Taxonomy" id="4232"/>
    <lineage>
        <taxon>Eukaryota</taxon>
        <taxon>Viridiplantae</taxon>
        <taxon>Streptophyta</taxon>
        <taxon>Embryophyta</taxon>
        <taxon>Tracheophyta</taxon>
        <taxon>Spermatophyta</taxon>
        <taxon>Magnoliopsida</taxon>
        <taxon>eudicotyledons</taxon>
        <taxon>Gunneridae</taxon>
        <taxon>Pentapetalae</taxon>
        <taxon>asterids</taxon>
        <taxon>campanulids</taxon>
        <taxon>Asterales</taxon>
        <taxon>Asteraceae</taxon>
        <taxon>Asteroideae</taxon>
        <taxon>Heliantheae alliance</taxon>
        <taxon>Heliantheae</taxon>
        <taxon>Helianthus</taxon>
    </lineage>
</organism>
<proteinExistence type="predicted"/>
<name>A0A9K3EL80_HELAN</name>
<dbReference type="EMBL" id="MNCJ02000328">
    <property type="protein sequence ID" value="KAF5775861.1"/>
    <property type="molecule type" value="Genomic_DNA"/>
</dbReference>
<protein>
    <submittedName>
        <fullName evidence="1">NAD(P)-binding domain superfamily</fullName>
    </submittedName>
</protein>
<evidence type="ECO:0000313" key="2">
    <source>
        <dbReference type="Proteomes" id="UP000215914"/>
    </source>
</evidence>
<dbReference type="Gene3D" id="3.90.25.10">
    <property type="entry name" value="UDP-galactose 4-epimerase, domain 1"/>
    <property type="match status" value="1"/>
</dbReference>
<reference evidence="1" key="2">
    <citation type="submission" date="2020-06" db="EMBL/GenBank/DDBJ databases">
        <title>Helianthus annuus Genome sequencing and assembly Release 2.</title>
        <authorList>
            <person name="Gouzy J."/>
            <person name="Langlade N."/>
            <person name="Munos S."/>
        </authorList>
    </citation>
    <scope>NUCLEOTIDE SEQUENCE</scope>
    <source>
        <tissue evidence="1">Leaves</tissue>
    </source>
</reference>
<keyword evidence="2" id="KW-1185">Reference proteome</keyword>
<dbReference type="Gramene" id="mRNA:HanXRQr2_Chr13g0616791">
    <property type="protein sequence ID" value="mRNA:HanXRQr2_Chr13g0616791"/>
    <property type="gene ID" value="HanXRQr2_Chr13g0616791"/>
</dbReference>
<dbReference type="PANTHER" id="PTHR43000">
    <property type="entry name" value="DTDP-D-GLUCOSE 4,6-DEHYDRATASE-RELATED"/>
    <property type="match status" value="1"/>
</dbReference>
<dbReference type="AlphaFoldDB" id="A0A9K3EL80"/>
<accession>A0A9K3EL80</accession>
<dbReference type="InterPro" id="IPR036291">
    <property type="entry name" value="NAD(P)-bd_dom_sf"/>
</dbReference>